<comment type="caution">
    <text evidence="1">The sequence shown here is derived from an EMBL/GenBank/DDBJ whole genome shotgun (WGS) entry which is preliminary data.</text>
</comment>
<keyword evidence="1" id="KW-0687">Ribonucleoprotein</keyword>
<proteinExistence type="predicted"/>
<evidence type="ECO:0000313" key="1">
    <source>
        <dbReference type="EMBL" id="PXF56568.1"/>
    </source>
</evidence>
<reference evidence="1" key="1">
    <citation type="submission" date="2018-01" db="EMBL/GenBank/DDBJ databases">
        <authorList>
            <person name="Krukenberg V."/>
        </authorList>
    </citation>
    <scope>NUCLEOTIDE SEQUENCE</scope>
    <source>
        <strain evidence="1">E20ANME2</strain>
    </source>
</reference>
<organism evidence="1 2">
    <name type="scientific">Candidatus Methanogaster sp</name>
    <dbReference type="NCBI Taxonomy" id="3386292"/>
    <lineage>
        <taxon>Archaea</taxon>
        <taxon>Methanobacteriati</taxon>
        <taxon>Methanobacteriota</taxon>
        <taxon>Stenosarchaea group</taxon>
        <taxon>Methanomicrobia</taxon>
        <taxon>Methanosarcinales</taxon>
        <taxon>ANME-2 cluster</taxon>
        <taxon>Candidatus Methanogasteraceae</taxon>
        <taxon>Candidatus Methanogaster</taxon>
    </lineage>
</organism>
<gene>
    <name evidence="1" type="ORF">C4B59_16715</name>
</gene>
<keyword evidence="1" id="KW-0689">Ribosomal protein</keyword>
<protein>
    <submittedName>
        <fullName evidence="1">30S ribosomal protein S19e</fullName>
    </submittedName>
</protein>
<accession>A0AC61KY71</accession>
<sequence>MTTAYDVPASELIMCAAQKLKASDEIKPPVWAGYVKTGAHKQMPPVDADWWYVRCAAVLRQIQTDGPIGVSRLRSKYGGKERNGTMPPSFKKGSGAIIRKVVQQLEKMGYVKTLKGGRATTPDGQRFLDNAAYEVTQQEPSE</sequence>
<evidence type="ECO:0000313" key="2">
    <source>
        <dbReference type="Proteomes" id="UP000248329"/>
    </source>
</evidence>
<name>A0AC61KY71_9EURY</name>
<dbReference type="EMBL" id="PQXF01000097">
    <property type="protein sequence ID" value="PXF56568.1"/>
    <property type="molecule type" value="Genomic_DNA"/>
</dbReference>
<dbReference type="Proteomes" id="UP000248329">
    <property type="component" value="Unassembled WGS sequence"/>
</dbReference>